<accession>T1IV04</accession>
<dbReference type="EMBL" id="JH431569">
    <property type="status" value="NOT_ANNOTATED_CDS"/>
    <property type="molecule type" value="Genomic_DNA"/>
</dbReference>
<name>T1IV04_STRMM</name>
<evidence type="ECO:0000313" key="2">
    <source>
        <dbReference type="Proteomes" id="UP000014500"/>
    </source>
</evidence>
<dbReference type="PhylomeDB" id="T1IV04"/>
<dbReference type="AlphaFoldDB" id="T1IV04"/>
<dbReference type="HOGENOM" id="CLU_1940754_0_0_1"/>
<evidence type="ECO:0000313" key="1">
    <source>
        <dbReference type="EnsemblMetazoa" id="SMAR004991-PA"/>
    </source>
</evidence>
<proteinExistence type="predicted"/>
<protein>
    <submittedName>
        <fullName evidence="1">Uncharacterized protein</fullName>
    </submittedName>
</protein>
<keyword evidence="2" id="KW-1185">Reference proteome</keyword>
<organism evidence="1 2">
    <name type="scientific">Strigamia maritima</name>
    <name type="common">European centipede</name>
    <name type="synonym">Geophilus maritimus</name>
    <dbReference type="NCBI Taxonomy" id="126957"/>
    <lineage>
        <taxon>Eukaryota</taxon>
        <taxon>Metazoa</taxon>
        <taxon>Ecdysozoa</taxon>
        <taxon>Arthropoda</taxon>
        <taxon>Myriapoda</taxon>
        <taxon>Chilopoda</taxon>
        <taxon>Pleurostigmophora</taxon>
        <taxon>Geophilomorpha</taxon>
        <taxon>Linotaeniidae</taxon>
        <taxon>Strigamia</taxon>
    </lineage>
</organism>
<dbReference type="EnsemblMetazoa" id="SMAR004991-RA">
    <property type="protein sequence ID" value="SMAR004991-PA"/>
    <property type="gene ID" value="SMAR004991"/>
</dbReference>
<reference evidence="2" key="1">
    <citation type="submission" date="2011-05" db="EMBL/GenBank/DDBJ databases">
        <authorList>
            <person name="Richards S.R."/>
            <person name="Qu J."/>
            <person name="Jiang H."/>
            <person name="Jhangiani S.N."/>
            <person name="Agravi P."/>
            <person name="Goodspeed R."/>
            <person name="Gross S."/>
            <person name="Mandapat C."/>
            <person name="Jackson L."/>
            <person name="Mathew T."/>
            <person name="Pu L."/>
            <person name="Thornton R."/>
            <person name="Saada N."/>
            <person name="Wilczek-Boney K.B."/>
            <person name="Lee S."/>
            <person name="Kovar C."/>
            <person name="Wu Y."/>
            <person name="Scherer S.E."/>
            <person name="Worley K.C."/>
            <person name="Muzny D.M."/>
            <person name="Gibbs R."/>
        </authorList>
    </citation>
    <scope>NUCLEOTIDE SEQUENCE</scope>
    <source>
        <strain evidence="2">Brora</strain>
    </source>
</reference>
<reference evidence="1" key="2">
    <citation type="submission" date="2015-02" db="UniProtKB">
        <authorList>
            <consortium name="EnsemblMetazoa"/>
        </authorList>
    </citation>
    <scope>IDENTIFICATION</scope>
</reference>
<dbReference type="Proteomes" id="UP000014500">
    <property type="component" value="Unassembled WGS sequence"/>
</dbReference>
<sequence length="119" mass="12381">MADSDDASVNVARAKIANAIFASVANVASTALAIKQAMVFREACANVASAKIANVILADAANATNRVLDTVPSPAANAKIANALKLKKNAIVVIVATNAVAPMRWRKLLRQEVSCSVYC</sequence>